<dbReference type="EMBL" id="MTKT01002718">
    <property type="protein sequence ID" value="OWM77156.1"/>
    <property type="molecule type" value="Genomic_DNA"/>
</dbReference>
<reference evidence="2" key="1">
    <citation type="journal article" date="2017" name="Plant J.">
        <title>The pomegranate (Punica granatum L.) genome and the genomics of punicalagin biosynthesis.</title>
        <authorList>
            <person name="Qin G."/>
            <person name="Xu C."/>
            <person name="Ming R."/>
            <person name="Tang H."/>
            <person name="Guyot R."/>
            <person name="Kramer E.M."/>
            <person name="Hu Y."/>
            <person name="Yi X."/>
            <person name="Qi Y."/>
            <person name="Xu X."/>
            <person name="Gao Z."/>
            <person name="Pan H."/>
            <person name="Jian J."/>
            <person name="Tian Y."/>
            <person name="Yue Z."/>
            <person name="Xu Y."/>
        </authorList>
    </citation>
    <scope>NUCLEOTIDE SEQUENCE [LARGE SCALE GENOMIC DNA]</scope>
    <source>
        <strain evidence="2">cv. Dabenzi</strain>
    </source>
</reference>
<gene>
    <name evidence="1" type="ORF">CDL15_Pgr017690</name>
</gene>
<comment type="caution">
    <text evidence="1">The sequence shown here is derived from an EMBL/GenBank/DDBJ whole genome shotgun (WGS) entry which is preliminary data.</text>
</comment>
<organism evidence="1 2">
    <name type="scientific">Punica granatum</name>
    <name type="common">Pomegranate</name>
    <dbReference type="NCBI Taxonomy" id="22663"/>
    <lineage>
        <taxon>Eukaryota</taxon>
        <taxon>Viridiplantae</taxon>
        <taxon>Streptophyta</taxon>
        <taxon>Embryophyta</taxon>
        <taxon>Tracheophyta</taxon>
        <taxon>Spermatophyta</taxon>
        <taxon>Magnoliopsida</taxon>
        <taxon>eudicotyledons</taxon>
        <taxon>Gunneridae</taxon>
        <taxon>Pentapetalae</taxon>
        <taxon>rosids</taxon>
        <taxon>malvids</taxon>
        <taxon>Myrtales</taxon>
        <taxon>Lythraceae</taxon>
        <taxon>Punica</taxon>
    </lineage>
</organism>
<accession>A0A218WX82</accession>
<name>A0A218WX82_PUNGR</name>
<proteinExistence type="predicted"/>
<dbReference type="AlphaFoldDB" id="A0A218WX82"/>
<evidence type="ECO:0000313" key="2">
    <source>
        <dbReference type="Proteomes" id="UP000197138"/>
    </source>
</evidence>
<dbReference type="Proteomes" id="UP000197138">
    <property type="component" value="Unassembled WGS sequence"/>
</dbReference>
<protein>
    <submittedName>
        <fullName evidence="1">Uncharacterized protein</fullName>
    </submittedName>
</protein>
<evidence type="ECO:0000313" key="1">
    <source>
        <dbReference type="EMBL" id="OWM77156.1"/>
    </source>
</evidence>
<sequence length="105" mass="11488">MPTWASNGNSFSSSTDGPQLRNSLSSGSLFLFSPSRSPSPKPAARFSFFFLSSFSQTAAESLTSRPRTAARPLTLDPQLPSCPQLPARRLAARVLPFRSRFPVQR</sequence>